<feature type="chain" id="PRO_5035986794" description="Transporter" evidence="2">
    <location>
        <begin position="23"/>
        <end position="275"/>
    </location>
</feature>
<evidence type="ECO:0000313" key="4">
    <source>
        <dbReference type="EMBL" id="MBB6184922.1"/>
    </source>
</evidence>
<dbReference type="InterPro" id="IPR025737">
    <property type="entry name" value="FApF"/>
</dbReference>
<evidence type="ECO:0000313" key="3">
    <source>
        <dbReference type="EMBL" id="KGI76632.1"/>
    </source>
</evidence>
<dbReference type="AlphaFoldDB" id="A0A099CSP1"/>
<name>A0A099CSP1_9GAMM</name>
<proteinExistence type="predicted"/>
<dbReference type="OrthoDB" id="194048at2"/>
<feature type="region of interest" description="Disordered" evidence="1">
    <location>
        <begin position="95"/>
        <end position="114"/>
    </location>
</feature>
<dbReference type="Proteomes" id="UP000560000">
    <property type="component" value="Unassembled WGS sequence"/>
</dbReference>
<sequence length="275" mass="29228">MIRMRTLSLGLLAAFVAMPALAGTPSLTAGADYTSGKYGTDTTTDIWSVPLTFGYDTGKWRFKLTVPYIHISGTGDVVPGVGKVKNGNPLGLGRGKGLLGNGGTTTSTTQTGSGSASGLGDVVAQASYNLFYDQTDRFGMDLGAKVKFGTADENKGLGTGKNDYGLNLDAYKGIGNWTVFGGVGYMNYGSSQYIKLKNGANANVGTSYRFSKANSLGAYYYYRERIADGGYAQKELTGYWNHNLDDNLRLQAYVMTGFSDGSPDWGGGASLRYTF</sequence>
<dbReference type="RefSeq" id="WP_043104440.1">
    <property type="nucleotide sequence ID" value="NZ_JACHET010000001.1"/>
</dbReference>
<evidence type="ECO:0000256" key="1">
    <source>
        <dbReference type="SAM" id="MobiDB-lite"/>
    </source>
</evidence>
<protein>
    <recommendedName>
        <fullName evidence="7">Transporter</fullName>
    </recommendedName>
</protein>
<evidence type="ECO:0000256" key="2">
    <source>
        <dbReference type="SAM" id="SignalP"/>
    </source>
</evidence>
<comment type="caution">
    <text evidence="3">The sequence shown here is derived from an EMBL/GenBank/DDBJ whole genome shotgun (WGS) entry which is preliminary data.</text>
</comment>
<dbReference type="STRING" id="1543381.LF63_0114915"/>
<gene>
    <name evidence="4" type="ORF">HNQ86_002267</name>
    <name evidence="3" type="ORF">LF63_0114915</name>
</gene>
<dbReference type="HOGENOM" id="CLU_093145_0_0_6"/>
<accession>A0A099CSP1</accession>
<reference evidence="4 6" key="2">
    <citation type="submission" date="2020-08" db="EMBL/GenBank/DDBJ databases">
        <title>Genomic Encyclopedia of Type Strains, Phase IV (KMG-IV): sequencing the most valuable type-strain genomes for metagenomic binning, comparative biology and taxonomic classification.</title>
        <authorList>
            <person name="Goeker M."/>
        </authorList>
    </citation>
    <scope>NUCLEOTIDE SEQUENCE [LARGE SCALE GENOMIC DNA]</scope>
    <source>
        <strain evidence="4 6">DSM 107085</strain>
    </source>
</reference>
<organism evidence="3 5">
    <name type="scientific">Oleiagrimonas soli</name>
    <dbReference type="NCBI Taxonomy" id="1543381"/>
    <lineage>
        <taxon>Bacteria</taxon>
        <taxon>Pseudomonadati</taxon>
        <taxon>Pseudomonadota</taxon>
        <taxon>Gammaproteobacteria</taxon>
        <taxon>Lysobacterales</taxon>
        <taxon>Rhodanobacteraceae</taxon>
        <taxon>Oleiagrimonas</taxon>
    </lineage>
</organism>
<evidence type="ECO:0000313" key="6">
    <source>
        <dbReference type="Proteomes" id="UP000560000"/>
    </source>
</evidence>
<dbReference type="Pfam" id="PF13557">
    <property type="entry name" value="Phenol_MetA_deg"/>
    <property type="match status" value="1"/>
</dbReference>
<dbReference type="Proteomes" id="UP000029708">
    <property type="component" value="Unassembled WGS sequence"/>
</dbReference>
<keyword evidence="2" id="KW-0732">Signal</keyword>
<evidence type="ECO:0000313" key="5">
    <source>
        <dbReference type="Proteomes" id="UP000029708"/>
    </source>
</evidence>
<reference evidence="3 5" key="1">
    <citation type="submission" date="2014-09" db="EMBL/GenBank/DDBJ databases">
        <title>Xanthomonadaceae 3.5X direct submission.</title>
        <authorList>
            <person name="Fang T."/>
            <person name="Wang H."/>
        </authorList>
    </citation>
    <scope>NUCLEOTIDE SEQUENCE [LARGE SCALE GENOMIC DNA]</scope>
    <source>
        <strain evidence="3 5">3.5X</strain>
    </source>
</reference>
<evidence type="ECO:0008006" key="7">
    <source>
        <dbReference type="Google" id="ProtNLM"/>
    </source>
</evidence>
<dbReference type="EMBL" id="JACHET010000001">
    <property type="protein sequence ID" value="MBB6184922.1"/>
    <property type="molecule type" value="Genomic_DNA"/>
</dbReference>
<dbReference type="EMBL" id="JROI01000017">
    <property type="protein sequence ID" value="KGI76632.1"/>
    <property type="molecule type" value="Genomic_DNA"/>
</dbReference>
<feature type="signal peptide" evidence="2">
    <location>
        <begin position="1"/>
        <end position="22"/>
    </location>
</feature>
<feature type="compositionally biased region" description="Low complexity" evidence="1">
    <location>
        <begin position="104"/>
        <end position="114"/>
    </location>
</feature>
<keyword evidence="5" id="KW-1185">Reference proteome</keyword>